<dbReference type="Proteomes" id="UP000295530">
    <property type="component" value="Unassembled WGS sequence"/>
</dbReference>
<gene>
    <name evidence="2" type="ORF">EC847_104120</name>
</gene>
<evidence type="ECO:0000313" key="3">
    <source>
        <dbReference type="Proteomes" id="UP000295530"/>
    </source>
</evidence>
<dbReference type="Pfam" id="PF15977">
    <property type="entry name" value="HTH_46"/>
    <property type="match status" value="1"/>
</dbReference>
<accession>A0A4R6EL32</accession>
<evidence type="ECO:0000313" key="2">
    <source>
        <dbReference type="EMBL" id="TDN59516.1"/>
    </source>
</evidence>
<keyword evidence="3" id="KW-1185">Reference proteome</keyword>
<dbReference type="RefSeq" id="WP_133460947.1">
    <property type="nucleotide sequence ID" value="NZ_SNVX01000004.1"/>
</dbReference>
<name>A0A4R6EL32_SCAGO</name>
<sequence length="225" mass="25873">MKTLFERIRAKQKKFLAQMDLEKFNHVGKKISLKKGDIIANPKGEIIVAIEGGLSLCMDPDIEHTTHKFMTSESLLFFTVMPFTILGYAESYATHVPLYYYVEQDISILKMTCQEFEDNFLHKDEKTRIDTLSMLSFSTAYMLDIINERTGMQGYEIIRSLIYRYMAISTETNINATSLSSFIVKRSKLSRSYVFKILSELKLGGYINMVNGKLLSINSHLPARF</sequence>
<organism evidence="2 3">
    <name type="scientific">Scandinavium goeteborgense</name>
    <dbReference type="NCBI Taxonomy" id="1851514"/>
    <lineage>
        <taxon>Bacteria</taxon>
        <taxon>Pseudomonadati</taxon>
        <taxon>Pseudomonadota</taxon>
        <taxon>Gammaproteobacteria</taxon>
        <taxon>Enterobacterales</taxon>
        <taxon>Enterobacteriaceae</taxon>
        <taxon>Scandinavium</taxon>
    </lineage>
</organism>
<dbReference type="EMBL" id="SNVX01000004">
    <property type="protein sequence ID" value="TDN59516.1"/>
    <property type="molecule type" value="Genomic_DNA"/>
</dbReference>
<reference evidence="2 3" key="1">
    <citation type="submission" date="2019-03" db="EMBL/GenBank/DDBJ databases">
        <title>Genomic analyses of the natural microbiome of Caenorhabditis elegans.</title>
        <authorList>
            <person name="Samuel B."/>
        </authorList>
    </citation>
    <scope>NUCLEOTIDE SEQUENCE [LARGE SCALE GENOMIC DNA]</scope>
    <source>
        <strain evidence="2 3">BIGb0156</strain>
    </source>
</reference>
<feature type="domain" description="IprA winged helix-turn-helix" evidence="1">
    <location>
        <begin position="155"/>
        <end position="222"/>
    </location>
</feature>
<proteinExistence type="predicted"/>
<dbReference type="InterPro" id="IPR041687">
    <property type="entry name" value="HTH_46"/>
</dbReference>
<evidence type="ECO:0000259" key="1">
    <source>
        <dbReference type="Pfam" id="PF15977"/>
    </source>
</evidence>
<protein>
    <submittedName>
        <fullName evidence="2">Winged helix-turn-helix DNA binding protein</fullName>
    </submittedName>
</protein>
<dbReference type="AlphaFoldDB" id="A0A4R6EL32"/>
<comment type="caution">
    <text evidence="2">The sequence shown here is derived from an EMBL/GenBank/DDBJ whole genome shotgun (WGS) entry which is preliminary data.</text>
</comment>
<dbReference type="OrthoDB" id="6504476at2"/>